<keyword evidence="4" id="KW-1185">Reference proteome</keyword>
<feature type="compositionally biased region" description="Polar residues" evidence="1">
    <location>
        <begin position="1506"/>
        <end position="1531"/>
    </location>
</feature>
<feature type="compositionally biased region" description="Polar residues" evidence="1">
    <location>
        <begin position="1343"/>
        <end position="1357"/>
    </location>
</feature>
<feature type="region of interest" description="Disordered" evidence="1">
    <location>
        <begin position="349"/>
        <end position="378"/>
    </location>
</feature>
<dbReference type="PANTHER" id="PTHR12673:SF159">
    <property type="entry name" value="LD03170P"/>
    <property type="match status" value="1"/>
</dbReference>
<dbReference type="InterPro" id="IPR051092">
    <property type="entry name" value="FYVE_RhoGEF_PH"/>
</dbReference>
<dbReference type="GO" id="GO:0005737">
    <property type="term" value="C:cytoplasm"/>
    <property type="evidence" value="ECO:0007669"/>
    <property type="project" value="TreeGrafter"/>
</dbReference>
<comment type="caution">
    <text evidence="3">The sequence shown here is derived from an EMBL/GenBank/DDBJ whole genome shotgun (WGS) entry which is preliminary data.</text>
</comment>
<evidence type="ECO:0000256" key="1">
    <source>
        <dbReference type="SAM" id="MobiDB-lite"/>
    </source>
</evidence>
<feature type="compositionally biased region" description="Low complexity" evidence="1">
    <location>
        <begin position="1186"/>
        <end position="1199"/>
    </location>
</feature>
<feature type="region of interest" description="Disordered" evidence="1">
    <location>
        <begin position="1073"/>
        <end position="1205"/>
    </location>
</feature>
<dbReference type="InterPro" id="IPR000219">
    <property type="entry name" value="DH_dom"/>
</dbReference>
<feature type="compositionally biased region" description="Polar residues" evidence="1">
    <location>
        <begin position="1113"/>
        <end position="1145"/>
    </location>
</feature>
<feature type="region of interest" description="Disordered" evidence="1">
    <location>
        <begin position="671"/>
        <end position="699"/>
    </location>
</feature>
<feature type="compositionally biased region" description="Polar residues" evidence="1">
    <location>
        <begin position="1321"/>
        <end position="1333"/>
    </location>
</feature>
<feature type="compositionally biased region" description="Polar residues" evidence="1">
    <location>
        <begin position="1080"/>
        <end position="1095"/>
    </location>
</feature>
<accession>A0A9W8A7A7</accession>
<dbReference type="SMART" id="SM00325">
    <property type="entry name" value="RhoGEF"/>
    <property type="match status" value="1"/>
</dbReference>
<dbReference type="Proteomes" id="UP001150538">
    <property type="component" value="Unassembled WGS sequence"/>
</dbReference>
<dbReference type="SUPFAM" id="SSF48065">
    <property type="entry name" value="DBL homology domain (DH-domain)"/>
    <property type="match status" value="1"/>
</dbReference>
<gene>
    <name evidence="3" type="ORF">H4219_001203</name>
</gene>
<feature type="domain" description="DH" evidence="2">
    <location>
        <begin position="398"/>
        <end position="588"/>
    </location>
</feature>
<dbReference type="InterPro" id="IPR001331">
    <property type="entry name" value="GDS_CDC24_CS"/>
</dbReference>
<dbReference type="Pfam" id="PF00621">
    <property type="entry name" value="RhoGEF"/>
    <property type="match status" value="1"/>
</dbReference>
<evidence type="ECO:0000313" key="4">
    <source>
        <dbReference type="Proteomes" id="UP001150538"/>
    </source>
</evidence>
<feature type="compositionally biased region" description="Polar residues" evidence="1">
    <location>
        <begin position="1161"/>
        <end position="1172"/>
    </location>
</feature>
<feature type="compositionally biased region" description="Polar residues" evidence="1">
    <location>
        <begin position="675"/>
        <end position="692"/>
    </location>
</feature>
<dbReference type="PROSITE" id="PS50010">
    <property type="entry name" value="DH_2"/>
    <property type="match status" value="1"/>
</dbReference>
<dbReference type="CDD" id="cd00160">
    <property type="entry name" value="RhoGEF"/>
    <property type="match status" value="1"/>
</dbReference>
<dbReference type="Gene3D" id="1.20.900.10">
    <property type="entry name" value="Dbl homology (DH) domain"/>
    <property type="match status" value="1"/>
</dbReference>
<dbReference type="InterPro" id="IPR035899">
    <property type="entry name" value="DBL_dom_sf"/>
</dbReference>
<protein>
    <recommendedName>
        <fullName evidence="2">DH domain-containing protein</fullName>
    </recommendedName>
</protein>
<reference evidence="3" key="1">
    <citation type="submission" date="2022-07" db="EMBL/GenBank/DDBJ databases">
        <title>Phylogenomic reconstructions and comparative analyses of Kickxellomycotina fungi.</title>
        <authorList>
            <person name="Reynolds N.K."/>
            <person name="Stajich J.E."/>
            <person name="Barry K."/>
            <person name="Grigoriev I.V."/>
            <person name="Crous P."/>
            <person name="Smith M.E."/>
        </authorList>
    </citation>
    <scope>NUCLEOTIDE SEQUENCE</scope>
    <source>
        <strain evidence="3">NBRC 100468</strain>
    </source>
</reference>
<dbReference type="GO" id="GO:0005085">
    <property type="term" value="F:guanyl-nucleotide exchange factor activity"/>
    <property type="evidence" value="ECO:0007669"/>
    <property type="project" value="InterPro"/>
</dbReference>
<organism evidence="3 4">
    <name type="scientific">Mycoemilia scoparia</name>
    <dbReference type="NCBI Taxonomy" id="417184"/>
    <lineage>
        <taxon>Eukaryota</taxon>
        <taxon>Fungi</taxon>
        <taxon>Fungi incertae sedis</taxon>
        <taxon>Zoopagomycota</taxon>
        <taxon>Kickxellomycotina</taxon>
        <taxon>Kickxellomycetes</taxon>
        <taxon>Kickxellales</taxon>
        <taxon>Kickxellaceae</taxon>
        <taxon>Mycoemilia</taxon>
    </lineage>
</organism>
<dbReference type="OrthoDB" id="660555at2759"/>
<dbReference type="PANTHER" id="PTHR12673">
    <property type="entry name" value="FACIOGENITAL DYSPLASIA PROTEIN"/>
    <property type="match status" value="1"/>
</dbReference>
<feature type="region of interest" description="Disordered" evidence="1">
    <location>
        <begin position="1491"/>
        <end position="1531"/>
    </location>
</feature>
<evidence type="ECO:0000259" key="2">
    <source>
        <dbReference type="PROSITE" id="PS50010"/>
    </source>
</evidence>
<dbReference type="GO" id="GO:0035556">
    <property type="term" value="P:intracellular signal transduction"/>
    <property type="evidence" value="ECO:0007669"/>
    <property type="project" value="InterPro"/>
</dbReference>
<sequence>MSAGEPSTPGRPSRQSDDIVDSAVWWSLSFNSPGYQNAGSEGSNAVHSSIGSTIDTTKYYYTPVDDNESTDLYSLNFWYNALNPTRTAQHLTPHKLIWEASELKARFTDPSSRRTLLFYALNTYFDEAYTCYKNYISWVAYMQCGARSRGRHSIKNSVSNDKLDSLSQDNQDHLNIVNEAEPSKENGSDDADPETISKRKSTIRNTRQIRDFISTLFEDSTQEPIPLHILPGRNSDMDGDTTDNSFVQIHHEDAEQRELRRALLNRRSRATSSVIEQSSLVLISDNMTEIQDSNHKPFLKHMEPQMIRRHQRVDFVIVGNDSRMTMESFPTYRKFLRVLERIAPRRNTSKSIVSSKDSRLGYGRNKSHSSHMQNKMGNGMKSLNIAKSMKPRKEMESSRDKVLEELVYTERRYVQSLRTLIDVYVVPLRSAARSRNNDLIPPYDAHVIFGNIERILDVNERFLADLEAWWSADPDKRESLGTLCREHFVDFNVYKRYINGFNHAAEQSTNLAKQNPLYKTFLTKAEEREECNRLNLTDMLIMPVQRIPRYTLLLEQILKYTPEDSPDHSEMVFAYNMADEIGKLAENQVAESVTLLHKLHDAIDGCPANIISASRTFIGSIDCYEVDITNKPPRIPITLFIFSDIVMITERFFSVKPNARISDKARKANFHQIRNKPSGSGRPGQSQTSASGDDSGFYMPTGKKKHYRFITWAELDRLRLLEKSTRAGSKSFFLHRTPLSPFTKSQSRRLLPRLGAQKPAHQRVKSIKDNFSVTSNGSSGLASEIDESSQEDDLKSIFFCEEDNNPYWHPQYLHEYELESASEREKLNDLFDTAIYRLQYQPSYTRVGFPSEEGAPEPMETYRISMTDQEWSIHVWDQNSYQAHRQHSSDPTDGVATVVWDYGRKSQTSEVSPTLQTELKGGLDLQELYPHLSCCVFDCGEEGYSVDIPTPIAGASEIPQQDAGQNSPSTVSIPIETFAELCRRVERSIFDFQRAWVNNPGHFRIQQSYNQSILSSLFGLTTTQPSVVTQKPELVTNSPSRRFISKARNLIPVGRHRSEPDSMPGFMSNRISANSSNSNGTVSSPFTTGRTSQGPFLTVLGKYKIKPRPSINRAKTTPTPSGGSTYLQNTMKSPSGTLRSLSSLNMAKDSGTPKSERKVSMFSSSSQKTASECGSKPPSARESKVSTRTSSQRRSTAQSGISLSGTLQAAPSENLALNNTAAHSPHIVTSHNQILPFTKPAKSMHCVTPTKRSNTGRSTSASASRAQSAFINETSQMSFINFDVSTELPFMPSSPIVSGTQAAYSSVDVTSNHMSKRESKATTASSDAIQSGRNAKKDFRLSRSPTFTASVENSKANGPSRGKTRSQSSSSPVTIMSPLSMESTHRNSKVESLSSSPVIVESKISVPQDAEKPPTTKPHQIAMAESNIWHASSLLDDISSELEKQDEAFRRLKISHIANNQPHHKNDLTITASYISSPDLRTEFLRKEAATKSAMPSMKATMKDSIGNSRRPSTGQWAGLPQNSSIQPIWQ</sequence>
<feature type="region of interest" description="Disordered" evidence="1">
    <location>
        <begin position="177"/>
        <end position="203"/>
    </location>
</feature>
<dbReference type="PROSITE" id="PS00741">
    <property type="entry name" value="DH_1"/>
    <property type="match status" value="1"/>
</dbReference>
<feature type="region of interest" description="Disordered" evidence="1">
    <location>
        <begin position="1308"/>
        <end position="1396"/>
    </location>
</feature>
<name>A0A9W8A7A7_9FUNG</name>
<proteinExistence type="predicted"/>
<dbReference type="EMBL" id="JANBPU010000011">
    <property type="protein sequence ID" value="KAJ1920645.1"/>
    <property type="molecule type" value="Genomic_DNA"/>
</dbReference>
<evidence type="ECO:0000313" key="3">
    <source>
        <dbReference type="EMBL" id="KAJ1920645.1"/>
    </source>
</evidence>